<dbReference type="CDD" id="cd05233">
    <property type="entry name" value="SDR_c"/>
    <property type="match status" value="1"/>
</dbReference>
<evidence type="ECO:0000256" key="1">
    <source>
        <dbReference type="ARBA" id="ARBA00006484"/>
    </source>
</evidence>
<reference evidence="3 4" key="1">
    <citation type="submission" date="2019-11" db="EMBL/GenBank/DDBJ databases">
        <title>Pedobacter sp. HMF7647 Genome sequencing and assembly.</title>
        <authorList>
            <person name="Kang H."/>
            <person name="Kim H."/>
            <person name="Joh K."/>
        </authorList>
    </citation>
    <scope>NUCLEOTIDE SEQUENCE [LARGE SCALE GENOMIC DNA]</scope>
    <source>
        <strain evidence="3 4">HMF7647</strain>
    </source>
</reference>
<organism evidence="3 4">
    <name type="scientific">Hufsiella arboris</name>
    <dbReference type="NCBI Taxonomy" id="2695275"/>
    <lineage>
        <taxon>Bacteria</taxon>
        <taxon>Pseudomonadati</taxon>
        <taxon>Bacteroidota</taxon>
        <taxon>Sphingobacteriia</taxon>
        <taxon>Sphingobacteriales</taxon>
        <taxon>Sphingobacteriaceae</taxon>
        <taxon>Hufsiella</taxon>
    </lineage>
</organism>
<keyword evidence="2" id="KW-0560">Oxidoreductase</keyword>
<dbReference type="SUPFAM" id="SSF51735">
    <property type="entry name" value="NAD(P)-binding Rossmann-fold domains"/>
    <property type="match status" value="1"/>
</dbReference>
<evidence type="ECO:0000256" key="2">
    <source>
        <dbReference type="ARBA" id="ARBA00023002"/>
    </source>
</evidence>
<dbReference type="EMBL" id="WVHT01000001">
    <property type="protein sequence ID" value="MXV49766.1"/>
    <property type="molecule type" value="Genomic_DNA"/>
</dbReference>
<proteinExistence type="inferred from homology"/>
<dbReference type="RefSeq" id="WP_160842933.1">
    <property type="nucleotide sequence ID" value="NZ_WVHT01000001.1"/>
</dbReference>
<evidence type="ECO:0000313" key="4">
    <source>
        <dbReference type="Proteomes" id="UP000466586"/>
    </source>
</evidence>
<dbReference type="InterPro" id="IPR036291">
    <property type="entry name" value="NAD(P)-bd_dom_sf"/>
</dbReference>
<dbReference type="PANTHER" id="PTHR43669:SF3">
    <property type="entry name" value="ALCOHOL DEHYDROGENASE, PUTATIVE (AFU_ORTHOLOGUE AFUA_3G03445)-RELATED"/>
    <property type="match status" value="1"/>
</dbReference>
<comment type="caution">
    <text evidence="3">The sequence shown here is derived from an EMBL/GenBank/DDBJ whole genome shotgun (WGS) entry which is preliminary data.</text>
</comment>
<dbReference type="PRINTS" id="PR00081">
    <property type="entry name" value="GDHRDH"/>
</dbReference>
<dbReference type="InterPro" id="IPR002347">
    <property type="entry name" value="SDR_fam"/>
</dbReference>
<comment type="similarity">
    <text evidence="1">Belongs to the short-chain dehydrogenases/reductases (SDR) family.</text>
</comment>
<protein>
    <submittedName>
        <fullName evidence="3">SDR family oxidoreductase</fullName>
    </submittedName>
</protein>
<dbReference type="Proteomes" id="UP000466586">
    <property type="component" value="Unassembled WGS sequence"/>
</dbReference>
<dbReference type="AlphaFoldDB" id="A0A7K1Y599"/>
<evidence type="ECO:0000313" key="3">
    <source>
        <dbReference type="EMBL" id="MXV49766.1"/>
    </source>
</evidence>
<keyword evidence="4" id="KW-1185">Reference proteome</keyword>
<dbReference type="GO" id="GO:0016491">
    <property type="term" value="F:oxidoreductase activity"/>
    <property type="evidence" value="ECO:0007669"/>
    <property type="project" value="UniProtKB-KW"/>
</dbReference>
<dbReference type="Gene3D" id="3.40.50.720">
    <property type="entry name" value="NAD(P)-binding Rossmann-like Domain"/>
    <property type="match status" value="1"/>
</dbReference>
<gene>
    <name evidence="3" type="ORF">GS399_02195</name>
</gene>
<name>A0A7K1Y599_9SPHI</name>
<dbReference type="PANTHER" id="PTHR43669">
    <property type="entry name" value="5-KETO-D-GLUCONATE 5-REDUCTASE"/>
    <property type="match status" value="1"/>
</dbReference>
<sequence length="268" mass="27869">MLNNKNAVIYGASPSLGGAVAREMARAGARLFVTNRRIELAEEVARQIRSDGGNAQAAQVDALDEASVQTHLDEISQTAGSVDISFNLVGIPVIQNISLTEINVNDFVDPVAMAMRTHFITAIAAAKIMIRQGGGVILTLTATPGGIGYPKVAGFGPACSAIETFSKNLATETGPSGVRVVNIRSAGSLDSRPFKEAVAANGPGMEQVIEKMKNDTMLKDLPSMNDIASTAVFLASGMAAKITGVTIDITAGTTVALNYRTTADLGTM</sequence>
<dbReference type="Pfam" id="PF13561">
    <property type="entry name" value="adh_short_C2"/>
    <property type="match status" value="1"/>
</dbReference>
<accession>A0A7K1Y599</accession>